<reference evidence="3 4" key="1">
    <citation type="submission" date="2020-05" db="EMBL/GenBank/DDBJ databases">
        <title>Draft genome of xy-202 and genomic insight in genome of the genus Peptostreptococcus.</title>
        <authorList>
            <person name="Zhang Z."/>
        </authorList>
    </citation>
    <scope>NUCLEOTIDE SEQUENCE [LARGE SCALE GENOMIC DNA]</scope>
    <source>
        <strain evidence="3 4">DSM 27025</strain>
    </source>
</reference>
<sequence>MNYSIQTKKYEGPMDLIFDLISRNKIDISDISIVEITEQYIEYVNDIKDDDLELASDFIAMASKLIEIKSRYILYMKYSNDTDEDPRNELVQKIEEYKKFRNITDNIKDNIKEYEDRFYRDKLEIFDDEIDFDLSSINIDEIKILLPLIFGKTEEDKFEKSLEKNQNLKKIIKNKIIPVEFKIEEIREKIFYNDSFLFKDILNSNSKSEVIASFLAILELIKIKEINILQSGFYNDIIIKKNKSGDVDEKIRH</sequence>
<keyword evidence="4" id="KW-1185">Reference proteome</keyword>
<dbReference type="Gene3D" id="6.10.250.2410">
    <property type="match status" value="1"/>
</dbReference>
<gene>
    <name evidence="3" type="ORF">HLB29_03890</name>
</gene>
<accession>A0ABR6TK81</accession>
<dbReference type="Pfam" id="PF02616">
    <property type="entry name" value="SMC_ScpA"/>
    <property type="match status" value="1"/>
</dbReference>
<dbReference type="EMBL" id="JABGBW010000002">
    <property type="protein sequence ID" value="MBC2575822.1"/>
    <property type="molecule type" value="Genomic_DNA"/>
</dbReference>
<dbReference type="PANTHER" id="PTHR33969">
    <property type="entry name" value="SEGREGATION AND CONDENSATION PROTEIN A"/>
    <property type="match status" value="1"/>
</dbReference>
<evidence type="ECO:0000313" key="4">
    <source>
        <dbReference type="Proteomes" id="UP000713904"/>
    </source>
</evidence>
<protein>
    <recommendedName>
        <fullName evidence="2">Segregation and condensation protein A</fullName>
    </recommendedName>
</protein>
<dbReference type="InterPro" id="IPR003768">
    <property type="entry name" value="ScpA"/>
</dbReference>
<dbReference type="RefSeq" id="WP_185623846.1">
    <property type="nucleotide sequence ID" value="NZ_JABGBW010000002.1"/>
</dbReference>
<keyword evidence="1" id="KW-0159">Chromosome partition</keyword>
<dbReference type="Proteomes" id="UP000713904">
    <property type="component" value="Unassembled WGS sequence"/>
</dbReference>
<dbReference type="PANTHER" id="PTHR33969:SF2">
    <property type="entry name" value="SEGREGATION AND CONDENSATION PROTEIN A"/>
    <property type="match status" value="1"/>
</dbReference>
<evidence type="ECO:0000256" key="1">
    <source>
        <dbReference type="ARBA" id="ARBA00022829"/>
    </source>
</evidence>
<proteinExistence type="predicted"/>
<dbReference type="Gene3D" id="1.10.10.580">
    <property type="entry name" value="Structural maintenance of chromosome 1. Chain E"/>
    <property type="match status" value="1"/>
</dbReference>
<dbReference type="InterPro" id="IPR023093">
    <property type="entry name" value="ScpA-like_C"/>
</dbReference>
<organism evidence="3 4">
    <name type="scientific">Peptostreptococcus canis</name>
    <dbReference type="NCBI Taxonomy" id="1159213"/>
    <lineage>
        <taxon>Bacteria</taxon>
        <taxon>Bacillati</taxon>
        <taxon>Bacillota</taxon>
        <taxon>Clostridia</taxon>
        <taxon>Peptostreptococcales</taxon>
        <taxon>Peptostreptococcaceae</taxon>
        <taxon>Peptostreptococcus</taxon>
    </lineage>
</organism>
<evidence type="ECO:0000256" key="2">
    <source>
        <dbReference type="ARBA" id="ARBA00044777"/>
    </source>
</evidence>
<evidence type="ECO:0000313" key="3">
    <source>
        <dbReference type="EMBL" id="MBC2575822.1"/>
    </source>
</evidence>
<name>A0ABR6TK81_9FIRM</name>
<comment type="caution">
    <text evidence="3">The sequence shown here is derived from an EMBL/GenBank/DDBJ whole genome shotgun (WGS) entry which is preliminary data.</text>
</comment>